<feature type="non-terminal residue" evidence="1">
    <location>
        <position position="1"/>
    </location>
</feature>
<organism evidence="1 2">
    <name type="scientific">Cryptolaemus montrouzieri</name>
    <dbReference type="NCBI Taxonomy" id="559131"/>
    <lineage>
        <taxon>Eukaryota</taxon>
        <taxon>Metazoa</taxon>
        <taxon>Ecdysozoa</taxon>
        <taxon>Arthropoda</taxon>
        <taxon>Hexapoda</taxon>
        <taxon>Insecta</taxon>
        <taxon>Pterygota</taxon>
        <taxon>Neoptera</taxon>
        <taxon>Endopterygota</taxon>
        <taxon>Coleoptera</taxon>
        <taxon>Polyphaga</taxon>
        <taxon>Cucujiformia</taxon>
        <taxon>Coccinelloidea</taxon>
        <taxon>Coccinellidae</taxon>
        <taxon>Scymninae</taxon>
        <taxon>Scymnini</taxon>
        <taxon>Cryptolaemus</taxon>
    </lineage>
</organism>
<evidence type="ECO:0000313" key="1">
    <source>
        <dbReference type="EMBL" id="KAL3277874.1"/>
    </source>
</evidence>
<gene>
    <name evidence="1" type="ORF">HHI36_013215</name>
</gene>
<keyword evidence="2" id="KW-1185">Reference proteome</keyword>
<comment type="caution">
    <text evidence="1">The sequence shown here is derived from an EMBL/GenBank/DDBJ whole genome shotgun (WGS) entry which is preliminary data.</text>
</comment>
<accession>A0ABD2NH65</accession>
<proteinExistence type="predicted"/>
<reference evidence="1 2" key="1">
    <citation type="journal article" date="2021" name="BMC Biol.">
        <title>Horizontally acquired antibacterial genes associated with adaptive radiation of ladybird beetles.</title>
        <authorList>
            <person name="Li H.S."/>
            <person name="Tang X.F."/>
            <person name="Huang Y.H."/>
            <person name="Xu Z.Y."/>
            <person name="Chen M.L."/>
            <person name="Du X.Y."/>
            <person name="Qiu B.Y."/>
            <person name="Chen P.T."/>
            <person name="Zhang W."/>
            <person name="Slipinski A."/>
            <person name="Escalona H.E."/>
            <person name="Waterhouse R.M."/>
            <person name="Zwick A."/>
            <person name="Pang H."/>
        </authorList>
    </citation>
    <scope>NUCLEOTIDE SEQUENCE [LARGE SCALE GENOMIC DNA]</scope>
    <source>
        <strain evidence="1">SYSU2018</strain>
    </source>
</reference>
<feature type="non-terminal residue" evidence="1">
    <location>
        <position position="67"/>
    </location>
</feature>
<name>A0ABD2NH65_9CUCU</name>
<protein>
    <submittedName>
        <fullName evidence="1">Uncharacterized protein</fullName>
    </submittedName>
</protein>
<dbReference type="EMBL" id="JABFTP020000103">
    <property type="protein sequence ID" value="KAL3277874.1"/>
    <property type="molecule type" value="Genomic_DNA"/>
</dbReference>
<dbReference type="AlphaFoldDB" id="A0ABD2NH65"/>
<sequence length="67" mass="7751">INIVILFTLFTDSRSNIPLHPSKFPCLAFYVLLYLYSQLKKTSRNINEKYIRDESIKIISGGVNKSE</sequence>
<evidence type="ECO:0000313" key="2">
    <source>
        <dbReference type="Proteomes" id="UP001516400"/>
    </source>
</evidence>
<dbReference type="Proteomes" id="UP001516400">
    <property type="component" value="Unassembled WGS sequence"/>
</dbReference>